<evidence type="ECO:0000256" key="4">
    <source>
        <dbReference type="ARBA" id="ARBA00017827"/>
    </source>
</evidence>
<dbReference type="InterPro" id="IPR001124">
    <property type="entry name" value="Lipid-bd_serum_glycop_C"/>
</dbReference>
<reference evidence="19" key="1">
    <citation type="journal article" date="2013" name="Science">
        <title>Comparative analysis of bat genomes provides insight into the evolution of flight and immunity.</title>
        <authorList>
            <person name="Zhang G."/>
            <person name="Cowled C."/>
            <person name="Shi Z."/>
            <person name="Huang Z."/>
            <person name="Bishop-Lilly K.A."/>
            <person name="Fang X."/>
            <person name="Wynne J.W."/>
            <person name="Xiong Z."/>
            <person name="Baker M.L."/>
            <person name="Zhao W."/>
            <person name="Tachedjian M."/>
            <person name="Zhu Y."/>
            <person name="Zhou P."/>
            <person name="Jiang X."/>
            <person name="Ng J."/>
            <person name="Yang L."/>
            <person name="Wu L."/>
            <person name="Xiao J."/>
            <person name="Feng Y."/>
            <person name="Chen Y."/>
            <person name="Sun X."/>
            <person name="Zhang Y."/>
            <person name="Marsh G.A."/>
            <person name="Crameri G."/>
            <person name="Broder C.C."/>
            <person name="Frey K.G."/>
            <person name="Wang L.F."/>
            <person name="Wang J."/>
        </authorList>
    </citation>
    <scope>NUCLEOTIDE SEQUENCE [LARGE SCALE GENOMIC DNA]</scope>
</reference>
<keyword evidence="8 14" id="KW-0732">Signal</keyword>
<keyword evidence="12 14" id="KW-0325">Glycoprotein</keyword>
<evidence type="ECO:0000256" key="2">
    <source>
        <dbReference type="ARBA" id="ARBA00004613"/>
    </source>
</evidence>
<dbReference type="CDD" id="cd00025">
    <property type="entry name" value="BPI1"/>
    <property type="match status" value="2"/>
</dbReference>
<evidence type="ECO:0000256" key="7">
    <source>
        <dbReference type="ARBA" id="ARBA00022588"/>
    </source>
</evidence>
<keyword evidence="5 14" id="KW-0964">Secreted</keyword>
<evidence type="ECO:0000256" key="5">
    <source>
        <dbReference type="ARBA" id="ARBA00022525"/>
    </source>
</evidence>
<evidence type="ECO:0000256" key="6">
    <source>
        <dbReference type="ARBA" id="ARBA00022529"/>
    </source>
</evidence>
<comment type="similarity">
    <text evidence="3">Belongs to the BPI/LBP/Plunc superfamily. BPI/LBP family.</text>
</comment>
<dbReference type="GO" id="GO:0031663">
    <property type="term" value="P:lipopolysaccharide-mediated signaling pathway"/>
    <property type="evidence" value="ECO:0007669"/>
    <property type="project" value="TreeGrafter"/>
</dbReference>
<accession>L5LU32</accession>
<dbReference type="InterPro" id="IPR017943">
    <property type="entry name" value="Bactericidal_perm-incr_a/b_dom"/>
</dbReference>
<feature type="domain" description="Lipid-binding serum glycoprotein C-terminal" evidence="17">
    <location>
        <begin position="675"/>
        <end position="878"/>
    </location>
</feature>
<dbReference type="FunFam" id="3.15.10.10:FF:000001">
    <property type="entry name" value="phospholipid transfer protein-like"/>
    <property type="match status" value="2"/>
</dbReference>
<dbReference type="PROSITE" id="PS00400">
    <property type="entry name" value="LBP_BPI_CETP"/>
    <property type="match status" value="1"/>
</dbReference>
<keyword evidence="19" id="KW-1185">Reference proteome</keyword>
<dbReference type="SMART" id="SM00329">
    <property type="entry name" value="BPI2"/>
    <property type="match status" value="2"/>
</dbReference>
<sequence length="885" mass="97415">MARGPDNTPRWAALMVLAALGTAVTETTNPGIVARITQKGLDYARQQGVATLQKELEKMEVPSFSGSFKIKFLGKGEYSFYSLVIREVQLPSSQIRLLPNEGLALSVTDASVKISGKWKARKNFIKTSGNFDLSMEGVSISAGLNLSCDPASGHSTITCSGCSNHIDSIQVHVSGSHLGWLIQLFHKKIESSLQKALSSKICQVVTKSVSSRLEPFFQTMPVTAKIDNVAGIDYSLLAPPIATTETLDGQLKGEFFSLAHRSPPPFTPPVLAIPMDHDHMVYLGISDYFFNTAGLVYQQAGVLNLTLKDDMIPKKSKFRLTTKYFGTLIPQVAKMFPNMSMQFLVRVSSPPHLTVSPAGLACTPVLEAQAFAVLPNSSLAPLFLLGMSANASVEVGAMSDRLVGELSLDKLLLELKHSDIGPFSVELLQAIMNYIVPTTVLPKVNVAKEGLVALQDELHRITLPDFTGDFKIKHVGRGHYEFHSLHIHSCELLSSALTPLPGQGLSLSISNASIRVEGDWKVRKSFVRLHGSFDVHIKGMTISVNLVLGSEPSGRPTVTASSCSTHIRDVEVDMSGHLGWLLNLFHNQIESRFREILERKVCEIIQKSVTSDLQPYLQTLPVTTEIDSFAGIDYSLMEAPRAAAQMLDVMLKAEIFNREHRTPVAFLAPVMSLPEEHTRMVYFAISDYVFNTASLVYHEAGYLNFSITDDVVPPTSNIRLTTKSFRAFVPRLAKRYPNMNLELQGRVVSAPVLNFSPGNLSLAPRMEVEGFVLLPNSARELIFQLGVTTNLSATLTFNASKITGFLKPEKVQVELKESKAGLFNVELLEALLNYYILNTLYSEVNAKLASGFPLPLLKHIQLYDPVVQIHKDFLFLGANIQYLRV</sequence>
<dbReference type="InterPro" id="IPR032942">
    <property type="entry name" value="BPI/LBP/Plunc"/>
</dbReference>
<feature type="domain" description="Lipid-binding serum glycoprotein C-terminal" evidence="17">
    <location>
        <begin position="275"/>
        <end position="496"/>
    </location>
</feature>
<dbReference type="GO" id="GO:0032715">
    <property type="term" value="P:negative regulation of interleukin-6 production"/>
    <property type="evidence" value="ECO:0007669"/>
    <property type="project" value="TreeGrafter"/>
</dbReference>
<dbReference type="FunFam" id="3.15.20.10:FF:000001">
    <property type="entry name" value="Phospholipid transfer protein"/>
    <property type="match status" value="2"/>
</dbReference>
<dbReference type="EMBL" id="KB107934">
    <property type="protein sequence ID" value="ELK29596.1"/>
    <property type="molecule type" value="Genomic_DNA"/>
</dbReference>
<dbReference type="eggNOG" id="KOG4160">
    <property type="taxonomic scope" value="Eukaryota"/>
</dbReference>
<dbReference type="SUPFAM" id="SSF55394">
    <property type="entry name" value="Bactericidal permeability-increasing protein, BPI"/>
    <property type="match status" value="4"/>
</dbReference>
<dbReference type="Gene3D" id="3.15.10.10">
    <property type="entry name" value="Bactericidal permeability-increasing protein, domain 1"/>
    <property type="match status" value="2"/>
</dbReference>
<evidence type="ECO:0000256" key="10">
    <source>
        <dbReference type="ARBA" id="ARBA00023022"/>
    </source>
</evidence>
<keyword evidence="11 14" id="KW-1015">Disulfide bond</keyword>
<keyword evidence="10 14" id="KW-0044">Antibiotic</keyword>
<dbReference type="GO" id="GO:0032720">
    <property type="term" value="P:negative regulation of tumor necrosis factor production"/>
    <property type="evidence" value="ECO:0007669"/>
    <property type="project" value="TreeGrafter"/>
</dbReference>
<keyword evidence="9 14" id="KW-0391">Immunity</keyword>
<proteinExistence type="inferred from homology"/>
<dbReference type="Gene3D" id="3.15.20.10">
    <property type="entry name" value="Bactericidal permeability-increasing protein, domain 2"/>
    <property type="match status" value="2"/>
</dbReference>
<dbReference type="GO" id="GO:0050829">
    <property type="term" value="P:defense response to Gram-negative bacterium"/>
    <property type="evidence" value="ECO:0007669"/>
    <property type="project" value="UniProtKB-UniRule"/>
</dbReference>
<dbReference type="PANTHER" id="PTHR10504">
    <property type="entry name" value="BACTERICIDAL PERMEABILITY-INCREASING BPI PROTEIN-RELATED"/>
    <property type="match status" value="1"/>
</dbReference>
<name>L5LU32_MYODS</name>
<comment type="subcellular location">
    <subcellularLocation>
        <location evidence="1">Cytoplasmic granule membrane</location>
    </subcellularLocation>
    <subcellularLocation>
        <location evidence="2 14">Secreted</location>
    </subcellularLocation>
</comment>
<dbReference type="AlphaFoldDB" id="L5LU32"/>
<evidence type="ECO:0000256" key="1">
    <source>
        <dbReference type="ARBA" id="ARBA00004197"/>
    </source>
</evidence>
<dbReference type="GO" id="GO:0001530">
    <property type="term" value="F:lipopolysaccharide binding"/>
    <property type="evidence" value="ECO:0007669"/>
    <property type="project" value="TreeGrafter"/>
</dbReference>
<dbReference type="SMART" id="SM00328">
    <property type="entry name" value="BPI1"/>
    <property type="match status" value="2"/>
</dbReference>
<feature type="chain" id="PRO_5003970625" description="Bactericidal permeability-increasing protein" evidence="15">
    <location>
        <begin position="28"/>
        <end position="885"/>
    </location>
</feature>
<feature type="domain" description="Lipid-binding serum glycoprotein N-terminal" evidence="16">
    <location>
        <begin position="446"/>
        <end position="660"/>
    </location>
</feature>
<dbReference type="Proteomes" id="UP000010556">
    <property type="component" value="Unassembled WGS sequence"/>
</dbReference>
<evidence type="ECO:0000256" key="8">
    <source>
        <dbReference type="ARBA" id="ARBA00022729"/>
    </source>
</evidence>
<gene>
    <name evidence="18" type="ORF">MDA_GLEAN10022705</name>
</gene>
<comment type="subunit">
    <text evidence="13 14">Monomer. Homodimer; disulfide-linked.</text>
</comment>
<evidence type="ECO:0000256" key="14">
    <source>
        <dbReference type="RuleBase" id="RU369039"/>
    </source>
</evidence>
<dbReference type="CDD" id="cd00026">
    <property type="entry name" value="BPI2"/>
    <property type="match status" value="2"/>
</dbReference>
<evidence type="ECO:0000256" key="3">
    <source>
        <dbReference type="ARBA" id="ARBA00007292"/>
    </source>
</evidence>
<evidence type="ECO:0000256" key="11">
    <source>
        <dbReference type="ARBA" id="ARBA00023157"/>
    </source>
</evidence>
<evidence type="ECO:0000256" key="15">
    <source>
        <dbReference type="SAM" id="SignalP"/>
    </source>
</evidence>
<evidence type="ECO:0000256" key="13">
    <source>
        <dbReference type="ARBA" id="ARBA00025943"/>
    </source>
</evidence>
<dbReference type="GO" id="GO:0005615">
    <property type="term" value="C:extracellular space"/>
    <property type="evidence" value="ECO:0007669"/>
    <property type="project" value="UniProtKB-UniRule"/>
</dbReference>
<evidence type="ECO:0000313" key="19">
    <source>
        <dbReference type="Proteomes" id="UP000010556"/>
    </source>
</evidence>
<protein>
    <recommendedName>
        <fullName evidence="4 14">Bactericidal permeability-increasing protein</fullName>
        <shortName evidence="14">BPI</shortName>
    </recommendedName>
</protein>
<dbReference type="GO" id="GO:0045087">
    <property type="term" value="P:innate immune response"/>
    <property type="evidence" value="ECO:0007669"/>
    <property type="project" value="UniProtKB-UniRule"/>
</dbReference>
<comment type="domain">
    <text evidence="14">The N-terminal region may be exposed to the interior of the granule, whereas the C-terminal portion may be embedded in the membrane. During phagocytosis and degranulation, proteases may be released and activated and cleave BPI at the junction of the N- and C-terminal portions of the molecule, providing controlled release of the N-terminal antibacterial fragment when bacteria are ingested.</text>
</comment>
<evidence type="ECO:0000256" key="9">
    <source>
        <dbReference type="ARBA" id="ARBA00022859"/>
    </source>
</evidence>
<dbReference type="InterPro" id="IPR017954">
    <property type="entry name" value="Lipid-bd_serum_glycop_CS"/>
</dbReference>
<dbReference type="PANTHER" id="PTHR10504:SF84">
    <property type="entry name" value="BACTERICIDAL PERMEABILITY-INCREASING PROTEIN"/>
    <property type="match status" value="1"/>
</dbReference>
<keyword evidence="7 14" id="KW-0399">Innate immunity</keyword>
<dbReference type="GO" id="GO:0043031">
    <property type="term" value="P:negative regulation of macrophage activation"/>
    <property type="evidence" value="ECO:0007669"/>
    <property type="project" value="TreeGrafter"/>
</dbReference>
<evidence type="ECO:0000259" key="16">
    <source>
        <dbReference type="SMART" id="SM00328"/>
    </source>
</evidence>
<keyword evidence="6 14" id="KW-0929">Antimicrobial</keyword>
<dbReference type="InterPro" id="IPR017942">
    <property type="entry name" value="Lipid-bd_serum_glycop_N"/>
</dbReference>
<feature type="signal peptide" evidence="15">
    <location>
        <begin position="1"/>
        <end position="27"/>
    </location>
</feature>
<organism evidence="18 19">
    <name type="scientific">Myotis davidii</name>
    <name type="common">David's myotis</name>
    <dbReference type="NCBI Taxonomy" id="225400"/>
    <lineage>
        <taxon>Eukaryota</taxon>
        <taxon>Metazoa</taxon>
        <taxon>Chordata</taxon>
        <taxon>Craniata</taxon>
        <taxon>Vertebrata</taxon>
        <taxon>Euteleostomi</taxon>
        <taxon>Mammalia</taxon>
        <taxon>Eutheria</taxon>
        <taxon>Laurasiatheria</taxon>
        <taxon>Chiroptera</taxon>
        <taxon>Yangochiroptera</taxon>
        <taxon>Vespertilionidae</taxon>
        <taxon>Myotis</taxon>
    </lineage>
</organism>
<feature type="domain" description="Lipid-binding serum glycoprotein N-terminal" evidence="16">
    <location>
        <begin position="35"/>
        <end position="260"/>
    </location>
</feature>
<comment type="domain">
    <text evidence="14">The N- and C-terminal barrels adopt an identical fold despite having only 13% of conserved residues.</text>
</comment>
<dbReference type="Pfam" id="PF01273">
    <property type="entry name" value="LBP_BPI_CETP"/>
    <property type="match status" value="1"/>
</dbReference>
<evidence type="ECO:0000259" key="17">
    <source>
        <dbReference type="SMART" id="SM00329"/>
    </source>
</evidence>
<evidence type="ECO:0000313" key="18">
    <source>
        <dbReference type="EMBL" id="ELK29596.1"/>
    </source>
</evidence>
<dbReference type="Pfam" id="PF02886">
    <property type="entry name" value="LBP_BPI_CETP_C"/>
    <property type="match status" value="2"/>
</dbReference>
<evidence type="ECO:0000256" key="12">
    <source>
        <dbReference type="ARBA" id="ARBA00023180"/>
    </source>
</evidence>
<comment type="function">
    <text evidence="14">The cytotoxic action of BPI is limited to many species of Gram-negative bacteria; this specificity may be explained by a strong affinity of the very basic N-terminal half for the negatively charged lipopolysaccharides that are unique to the Gram-negative bacterial outer envelope.</text>
</comment>
<dbReference type="GO" id="GO:0032717">
    <property type="term" value="P:negative regulation of interleukin-8 production"/>
    <property type="evidence" value="ECO:0007669"/>
    <property type="project" value="TreeGrafter"/>
</dbReference>